<sequence>MPLSTQHRMFQLRCPLGEDALLVRGVQGREALSRPFEFSLDLISDRDDIQPEDVIGKRSTLCIETMDGERHFTGLMSRFSRVGATPAPEGAQGEFYAYECDLVPWLWFMLQHEDSRIFQDKSIPDIVEEVFKQFQFTDYELRLSGEHPPLTYCVQYRETNFAFISRLLERAGIYYFFRHEPETETLVLTDNRDHNPRLEPDTLPFHDLAMAEASDCVTALKRRERIHTGRVVLRDYDFERPSTDLEVSVDSLVHIGDNSNYERFVHPGGYTDRALGEGLARVMIESEEADQDLLDATSDVRTLMPGHVFGLERHPEDALNEDYLVVAVEHRGRNNLGSDQDSGYDNRFSMIPHRVQYRAPLLTRKAHLRGPQTAVVVGPPGEEIHTDKYGRVKVKFRWDRTPSADDKSSCWLRVAQMWAGKQWGAMFVPRIGMEVLVDFLEGDPDQPIVVGCLYNGENMPPYALPAEATKSTFKTYSSKGGEGFNEIRFEDKKGEEQLFLHAQKDMDLRVGNDRREWVENDRSLVVKRDRLEETHRSHHSFVKKDRVSEIEGDDHLAVKGKQAIKIAGSKSLKVDGAVGESFQSHSEQVAMNYYLNAGANVVIEAGAMLTLKVGGNHVTLSPAGVAIVGAMVLVNSGGAPASGSAASLVPPLAATAAAAAASAKPGQKPEASPLGDKRPGKPPDRSNYDPDSDENKDKTHWIEVELVDEAGRPVAGERVQITLPDGSISGGTTDEKGLLKVANIDPGDCQIGFPDLDKDAWE</sequence>
<keyword evidence="3" id="KW-0964">Secreted</keyword>
<name>A0ABY3XJM5_9GAMM</name>
<dbReference type="PANTHER" id="PTHR32305">
    <property type="match status" value="1"/>
</dbReference>
<accession>A0ABY3XJM5</accession>
<dbReference type="SUPFAM" id="SSF69279">
    <property type="entry name" value="Phage tail proteins"/>
    <property type="match status" value="2"/>
</dbReference>
<reference evidence="7 8" key="1">
    <citation type="submission" date="2022-03" db="EMBL/GenBank/DDBJ databases">
        <title>Complete genome sequence of Lysobacter capsici VKM B-2533 and Lysobacter gummosus 10.1.1, promising sources of lytic agents.</title>
        <authorList>
            <person name="Tarlachkov S.V."/>
            <person name="Kudryakova I.V."/>
            <person name="Afoshin A.S."/>
            <person name="Leontyevskaya E.A."/>
            <person name="Leontyevskaya N.V."/>
        </authorList>
    </citation>
    <scope>NUCLEOTIDE SEQUENCE [LARGE SCALE GENOMIC DNA]</scope>
    <source>
        <strain evidence="7 8">10.1.1</strain>
    </source>
</reference>
<dbReference type="Gene3D" id="3.55.50.10">
    <property type="entry name" value="Baseplate protein-like domains"/>
    <property type="match status" value="1"/>
</dbReference>
<organism evidence="7 8">
    <name type="scientific">Lysobacter gummosus</name>
    <dbReference type="NCBI Taxonomy" id="262324"/>
    <lineage>
        <taxon>Bacteria</taxon>
        <taxon>Pseudomonadati</taxon>
        <taxon>Pseudomonadota</taxon>
        <taxon>Gammaproteobacteria</taxon>
        <taxon>Lysobacterales</taxon>
        <taxon>Lysobacteraceae</taxon>
        <taxon>Lysobacter</taxon>
    </lineage>
</organism>
<dbReference type="InterPro" id="IPR037026">
    <property type="entry name" value="Vgr_OB-fold_dom_sf"/>
</dbReference>
<dbReference type="Gene3D" id="4.10.220.110">
    <property type="match status" value="1"/>
</dbReference>
<feature type="compositionally biased region" description="Basic and acidic residues" evidence="4">
    <location>
        <begin position="675"/>
        <end position="702"/>
    </location>
</feature>
<dbReference type="Pfam" id="PF22178">
    <property type="entry name" value="Gp5_trimer_C"/>
    <property type="match status" value="1"/>
</dbReference>
<gene>
    <name evidence="7" type="primary">vgrG</name>
    <name evidence="7" type="ORF">MOV92_11570</name>
</gene>
<feature type="region of interest" description="Disordered" evidence="4">
    <location>
        <begin position="660"/>
        <end position="702"/>
    </location>
</feature>
<dbReference type="Pfam" id="PF04717">
    <property type="entry name" value="Phage_base_V"/>
    <property type="match status" value="1"/>
</dbReference>
<evidence type="ECO:0000256" key="2">
    <source>
        <dbReference type="ARBA" id="ARBA00005558"/>
    </source>
</evidence>
<dbReference type="InterPro" id="IPR050708">
    <property type="entry name" value="T6SS_VgrG/RHS"/>
</dbReference>
<evidence type="ECO:0000313" key="8">
    <source>
        <dbReference type="Proteomes" id="UP000829194"/>
    </source>
</evidence>
<dbReference type="SUPFAM" id="SSF69349">
    <property type="entry name" value="Phage fibre proteins"/>
    <property type="match status" value="1"/>
</dbReference>
<dbReference type="Gene3D" id="2.40.50.230">
    <property type="entry name" value="Gp5 N-terminal domain"/>
    <property type="match status" value="1"/>
</dbReference>
<dbReference type="Gene3D" id="2.30.110.50">
    <property type="match status" value="1"/>
</dbReference>
<dbReference type="PANTHER" id="PTHR32305:SF15">
    <property type="entry name" value="PROTEIN RHSA-RELATED"/>
    <property type="match status" value="1"/>
</dbReference>
<evidence type="ECO:0000259" key="6">
    <source>
        <dbReference type="Pfam" id="PF22178"/>
    </source>
</evidence>
<protein>
    <submittedName>
        <fullName evidence="7">Type VI secretion system tip protein VgrG</fullName>
    </submittedName>
</protein>
<comment type="similarity">
    <text evidence="2">Belongs to the VgrG protein family.</text>
</comment>
<dbReference type="Pfam" id="PF05954">
    <property type="entry name" value="Phage_GPD"/>
    <property type="match status" value="1"/>
</dbReference>
<evidence type="ECO:0000256" key="3">
    <source>
        <dbReference type="ARBA" id="ARBA00022525"/>
    </source>
</evidence>
<dbReference type="InterPro" id="IPR054030">
    <property type="entry name" value="Gp5_Vgr_C"/>
</dbReference>
<evidence type="ECO:0000256" key="1">
    <source>
        <dbReference type="ARBA" id="ARBA00004613"/>
    </source>
</evidence>
<keyword evidence="8" id="KW-1185">Reference proteome</keyword>
<feature type="domain" description="Gp5/Type VI secretion system Vgr C-terminal trimerisation" evidence="6">
    <location>
        <begin position="471"/>
        <end position="577"/>
    </location>
</feature>
<comment type="subcellular location">
    <subcellularLocation>
        <location evidence="1">Secreted</location>
    </subcellularLocation>
</comment>
<dbReference type="InterPro" id="IPR006533">
    <property type="entry name" value="T6SS_Vgr_RhsGE"/>
</dbReference>
<evidence type="ECO:0000313" key="7">
    <source>
        <dbReference type="EMBL" id="UNP31841.1"/>
    </source>
</evidence>
<dbReference type="InterPro" id="IPR006531">
    <property type="entry name" value="Gp5/Vgr_OB"/>
</dbReference>
<feature type="domain" description="Gp5/Type VI secretion system Vgr protein OB-fold" evidence="5">
    <location>
        <begin position="386"/>
        <end position="454"/>
    </location>
</feature>
<evidence type="ECO:0000259" key="5">
    <source>
        <dbReference type="Pfam" id="PF04717"/>
    </source>
</evidence>
<dbReference type="NCBIfam" id="TIGR03361">
    <property type="entry name" value="VI_Rhs_Vgr"/>
    <property type="match status" value="1"/>
</dbReference>
<dbReference type="EMBL" id="CP093547">
    <property type="protein sequence ID" value="UNP31841.1"/>
    <property type="molecule type" value="Genomic_DNA"/>
</dbReference>
<dbReference type="Proteomes" id="UP000829194">
    <property type="component" value="Chromosome"/>
</dbReference>
<dbReference type="NCBIfam" id="TIGR01646">
    <property type="entry name" value="vgr_GE"/>
    <property type="match status" value="1"/>
</dbReference>
<dbReference type="SUPFAM" id="SSF69255">
    <property type="entry name" value="gp5 N-terminal domain-like"/>
    <property type="match status" value="1"/>
</dbReference>
<dbReference type="InterPro" id="IPR017847">
    <property type="entry name" value="T6SS_RhsGE_Vgr_subset"/>
</dbReference>
<evidence type="ECO:0000256" key="4">
    <source>
        <dbReference type="SAM" id="MobiDB-lite"/>
    </source>
</evidence>
<dbReference type="RefSeq" id="WP_083512477.1">
    <property type="nucleotide sequence ID" value="NZ_CP011131.1"/>
</dbReference>
<proteinExistence type="inferred from homology"/>